<dbReference type="Pfam" id="PF02984">
    <property type="entry name" value="Cyclin_C"/>
    <property type="match status" value="1"/>
</dbReference>
<dbReference type="SMART" id="SM01332">
    <property type="entry name" value="Cyclin_C"/>
    <property type="match status" value="1"/>
</dbReference>
<name>A0A0A9W036_LYGHE</name>
<dbReference type="InterPro" id="IPR039361">
    <property type="entry name" value="Cyclin"/>
</dbReference>
<keyword evidence="1" id="KW-0132">Cell division</keyword>
<reference evidence="8" key="2">
    <citation type="submission" date="2014-07" db="EMBL/GenBank/DDBJ databases">
        <authorList>
            <person name="Hull J."/>
        </authorList>
    </citation>
    <scope>NUCLEOTIDE SEQUENCE</scope>
</reference>
<dbReference type="GO" id="GO:0000278">
    <property type="term" value="P:mitotic cell cycle"/>
    <property type="evidence" value="ECO:0007669"/>
    <property type="project" value="UniProtKB-ARBA"/>
</dbReference>
<dbReference type="InterPro" id="IPR004367">
    <property type="entry name" value="Cyclin_C-dom"/>
</dbReference>
<dbReference type="SMART" id="SM00385">
    <property type="entry name" value="CYCLIN"/>
    <property type="match status" value="1"/>
</dbReference>
<dbReference type="GO" id="GO:0051301">
    <property type="term" value="P:cell division"/>
    <property type="evidence" value="ECO:0007669"/>
    <property type="project" value="UniProtKB-KW"/>
</dbReference>
<evidence type="ECO:0000256" key="5">
    <source>
        <dbReference type="SAM" id="MobiDB-lite"/>
    </source>
</evidence>
<evidence type="ECO:0000256" key="4">
    <source>
        <dbReference type="RuleBase" id="RU000383"/>
    </source>
</evidence>
<organism evidence="8">
    <name type="scientific">Lygus hesperus</name>
    <name type="common">Western plant bug</name>
    <dbReference type="NCBI Taxonomy" id="30085"/>
    <lineage>
        <taxon>Eukaryota</taxon>
        <taxon>Metazoa</taxon>
        <taxon>Ecdysozoa</taxon>
        <taxon>Arthropoda</taxon>
        <taxon>Hexapoda</taxon>
        <taxon>Insecta</taxon>
        <taxon>Pterygota</taxon>
        <taxon>Neoptera</taxon>
        <taxon>Paraneoptera</taxon>
        <taxon>Hemiptera</taxon>
        <taxon>Heteroptera</taxon>
        <taxon>Panheteroptera</taxon>
        <taxon>Cimicomorpha</taxon>
        <taxon>Miridae</taxon>
        <taxon>Mirini</taxon>
        <taxon>Lygus</taxon>
    </lineage>
</organism>
<evidence type="ECO:0000256" key="2">
    <source>
        <dbReference type="ARBA" id="ARBA00023127"/>
    </source>
</evidence>
<protein>
    <submittedName>
        <fullName evidence="8">G1/S-specific cyclin-E</fullName>
    </submittedName>
</protein>
<feature type="compositionally biased region" description="Basic and acidic residues" evidence="5">
    <location>
        <begin position="217"/>
        <end position="236"/>
    </location>
</feature>
<dbReference type="Pfam" id="PF00134">
    <property type="entry name" value="Cyclin_N"/>
    <property type="match status" value="1"/>
</dbReference>
<feature type="domain" description="Cyclin-like" evidence="6">
    <location>
        <begin position="317"/>
        <end position="402"/>
    </location>
</feature>
<keyword evidence="2 4" id="KW-0195">Cyclin</keyword>
<dbReference type="PANTHER" id="PTHR10177">
    <property type="entry name" value="CYCLINS"/>
    <property type="match status" value="1"/>
</dbReference>
<gene>
    <name evidence="8" type="primary">CycE_0</name>
    <name evidence="8" type="ORF">CM83_31706</name>
</gene>
<feature type="region of interest" description="Disordered" evidence="5">
    <location>
        <begin position="574"/>
        <end position="603"/>
    </location>
</feature>
<evidence type="ECO:0000313" key="8">
    <source>
        <dbReference type="EMBL" id="JAG01179.1"/>
    </source>
</evidence>
<dbReference type="InterPro" id="IPR006671">
    <property type="entry name" value="Cyclin_N"/>
</dbReference>
<evidence type="ECO:0000259" key="6">
    <source>
        <dbReference type="SMART" id="SM00385"/>
    </source>
</evidence>
<dbReference type="SUPFAM" id="SSF47954">
    <property type="entry name" value="Cyclin-like"/>
    <property type="match status" value="2"/>
</dbReference>
<dbReference type="CDD" id="cd20520">
    <property type="entry name" value="CYCLIN_CCNE_rpt2"/>
    <property type="match status" value="1"/>
</dbReference>
<evidence type="ECO:0000256" key="1">
    <source>
        <dbReference type="ARBA" id="ARBA00022618"/>
    </source>
</evidence>
<dbReference type="PROSITE" id="PS00292">
    <property type="entry name" value="CYCLINS"/>
    <property type="match status" value="1"/>
</dbReference>
<feature type="domain" description="Cyclin C-terminal" evidence="7">
    <location>
        <begin position="411"/>
        <end position="541"/>
    </location>
</feature>
<dbReference type="InterPro" id="IPR036915">
    <property type="entry name" value="Cyclin-like_sf"/>
</dbReference>
<dbReference type="InterPro" id="IPR013763">
    <property type="entry name" value="Cyclin-like_dom"/>
</dbReference>
<keyword evidence="3" id="KW-0131">Cell cycle</keyword>
<dbReference type="Gene3D" id="1.10.472.10">
    <property type="entry name" value="Cyclin-like"/>
    <property type="match status" value="2"/>
</dbReference>
<evidence type="ECO:0000256" key="3">
    <source>
        <dbReference type="ARBA" id="ARBA00023306"/>
    </source>
</evidence>
<dbReference type="EMBL" id="GBHO01042425">
    <property type="protein sequence ID" value="JAG01179.1"/>
    <property type="molecule type" value="Transcribed_RNA"/>
</dbReference>
<dbReference type="FunFam" id="1.10.472.10:FF:000001">
    <property type="entry name" value="G2/mitotic-specific cyclin"/>
    <property type="match status" value="1"/>
</dbReference>
<feature type="region of interest" description="Disordered" evidence="5">
    <location>
        <begin position="110"/>
        <end position="243"/>
    </location>
</feature>
<feature type="compositionally biased region" description="Polar residues" evidence="5">
    <location>
        <begin position="590"/>
        <end position="603"/>
    </location>
</feature>
<sequence length="603" mass="68476">SLPRIRLSRHLTSFKSLFNPVSVKYFFSSFVNPQFTKIVRFRAPDCASGSSVDDHQFLPPPQVPLNDHESAVIRRPTRPTKIPRNFDSRLRISYWKTWKRKILSNIAAHRSSAFPPSSSEAPPELDIGRRTRSMQLEGSSKRKRRSSASNGDIENSPVCEAKRLREDDEDVDHLATEERLPLTELPVGQPYDPDGSDTDWLEACAEDLSVGDEDEVENNREKLGESEDEDNAHVDENQEPSPKIARVIDNYLDRSSPSPKSASFDRIVFQSRRYFASIPELMNFFKRKGQSSSEDRTDKIFCDNPGLQPKMRSVLLEWIVEVCDVYKLHRETYHLTVDYLDRYLCQSQNISKGQLQLIGVTALLIAAKYEEIYPPKISDFAYITDGACTDQDIIKMENLMVQVLEWRCTLITSNAWVLGFLQLLCIHEKKDSGTLDITVPLYNHLIYETVMHLLDLCTLDCGFVKFSYKVLALSSLHIVMPNPDPVILKVSGYEPDDLAECMDWMQPFWTILCQKFKYEAINSGASASSVSSGRASDFSHLRIKHNIDLDILEAVQMIIESKENSDVIPELLLTPPSSSEKRKGCHNKKATQINSTSNGTILA</sequence>
<feature type="non-terminal residue" evidence="8">
    <location>
        <position position="1"/>
    </location>
</feature>
<dbReference type="InterPro" id="IPR048258">
    <property type="entry name" value="Cyclins_cyclin-box"/>
</dbReference>
<dbReference type="AlphaFoldDB" id="A0A0A9W036"/>
<comment type="similarity">
    <text evidence="4">Belongs to the cyclin family.</text>
</comment>
<proteinExistence type="inferred from homology"/>
<dbReference type="GO" id="GO:0005634">
    <property type="term" value="C:nucleus"/>
    <property type="evidence" value="ECO:0007669"/>
    <property type="project" value="UniProtKB-ARBA"/>
</dbReference>
<feature type="compositionally biased region" description="Basic and acidic residues" evidence="5">
    <location>
        <begin position="160"/>
        <end position="181"/>
    </location>
</feature>
<accession>A0A0A9W036</accession>
<reference evidence="8" key="1">
    <citation type="journal article" date="2014" name="PLoS ONE">
        <title>Transcriptome-Based Identification of ABC Transporters in the Western Tarnished Plant Bug Lygus hesperus.</title>
        <authorList>
            <person name="Hull J.J."/>
            <person name="Chaney K."/>
            <person name="Geib S.M."/>
            <person name="Fabrick J.A."/>
            <person name="Brent C.S."/>
            <person name="Walsh D."/>
            <person name="Lavine L.C."/>
        </authorList>
    </citation>
    <scope>NUCLEOTIDE SEQUENCE</scope>
</reference>
<feature type="compositionally biased region" description="Low complexity" evidence="5">
    <location>
        <begin position="110"/>
        <end position="122"/>
    </location>
</feature>
<evidence type="ECO:0000259" key="7">
    <source>
        <dbReference type="SMART" id="SM01332"/>
    </source>
</evidence>